<evidence type="ECO:0000313" key="2">
    <source>
        <dbReference type="EMBL" id="KAH6680072.1"/>
    </source>
</evidence>
<sequence length="328" mass="34019">MPTATVIDEFWLVNLGPLTTTFTAPSSCVTASASRFGIGLADAPFYGSQLSEECGLGRYMYTGSDTACLPYPLPYHSPGNACPSGWTTAATMTVDADGEKTVSFDYDPAITSAFLEQQENRNPDADADFVMRVMPPVSIFVEALGLGETGIACCPSGYSAEPYGLCYSTAPISLYTATTACEVILLVEDVSDQTIRTEFVTIHGQTGTALIFGYNDSADFTTSTMHYTFADPEETLTGHDGAWLTETPRAVVYVEDMVLLASGGAAASEPTEAPEASETSVETESASTGSATPTGDVNSAAESLRGGLAAKVVGIAVAAAAAACVVGL</sequence>
<dbReference type="AlphaFoldDB" id="A0A9P9A998"/>
<dbReference type="Proteomes" id="UP000770015">
    <property type="component" value="Unassembled WGS sequence"/>
</dbReference>
<name>A0A9P9A998_9PEZI</name>
<protein>
    <submittedName>
        <fullName evidence="2">Uncharacterized protein</fullName>
    </submittedName>
</protein>
<reference evidence="2" key="1">
    <citation type="journal article" date="2021" name="Nat. Commun.">
        <title>Genetic determinants of endophytism in the Arabidopsis root mycobiome.</title>
        <authorList>
            <person name="Mesny F."/>
            <person name="Miyauchi S."/>
            <person name="Thiergart T."/>
            <person name="Pickel B."/>
            <person name="Atanasova L."/>
            <person name="Karlsson M."/>
            <person name="Huettel B."/>
            <person name="Barry K.W."/>
            <person name="Haridas S."/>
            <person name="Chen C."/>
            <person name="Bauer D."/>
            <person name="Andreopoulos W."/>
            <person name="Pangilinan J."/>
            <person name="LaButti K."/>
            <person name="Riley R."/>
            <person name="Lipzen A."/>
            <person name="Clum A."/>
            <person name="Drula E."/>
            <person name="Henrissat B."/>
            <person name="Kohler A."/>
            <person name="Grigoriev I.V."/>
            <person name="Martin F.M."/>
            <person name="Hacquard S."/>
        </authorList>
    </citation>
    <scope>NUCLEOTIDE SEQUENCE</scope>
    <source>
        <strain evidence="2">MPI-SDFR-AT-0117</strain>
    </source>
</reference>
<proteinExistence type="predicted"/>
<feature type="region of interest" description="Disordered" evidence="1">
    <location>
        <begin position="264"/>
        <end position="299"/>
    </location>
</feature>
<gene>
    <name evidence="2" type="ORF">F5X68DRAFT_263732</name>
</gene>
<dbReference type="EMBL" id="JAGSXJ010000020">
    <property type="protein sequence ID" value="KAH6680072.1"/>
    <property type="molecule type" value="Genomic_DNA"/>
</dbReference>
<evidence type="ECO:0000256" key="1">
    <source>
        <dbReference type="SAM" id="MobiDB-lite"/>
    </source>
</evidence>
<accession>A0A9P9A998</accession>
<dbReference type="OrthoDB" id="5429716at2759"/>
<comment type="caution">
    <text evidence="2">The sequence shown here is derived from an EMBL/GenBank/DDBJ whole genome shotgun (WGS) entry which is preliminary data.</text>
</comment>
<organism evidence="2 3">
    <name type="scientific">Plectosphaerella plurivora</name>
    <dbReference type="NCBI Taxonomy" id="936078"/>
    <lineage>
        <taxon>Eukaryota</taxon>
        <taxon>Fungi</taxon>
        <taxon>Dikarya</taxon>
        <taxon>Ascomycota</taxon>
        <taxon>Pezizomycotina</taxon>
        <taxon>Sordariomycetes</taxon>
        <taxon>Hypocreomycetidae</taxon>
        <taxon>Glomerellales</taxon>
        <taxon>Plectosphaerellaceae</taxon>
        <taxon>Plectosphaerella</taxon>
    </lineage>
</organism>
<evidence type="ECO:0000313" key="3">
    <source>
        <dbReference type="Proteomes" id="UP000770015"/>
    </source>
</evidence>
<feature type="compositionally biased region" description="Low complexity" evidence="1">
    <location>
        <begin position="264"/>
        <end position="295"/>
    </location>
</feature>
<keyword evidence="3" id="KW-1185">Reference proteome</keyword>